<dbReference type="PANTHER" id="PTHR24559">
    <property type="entry name" value="TRANSPOSON TY3-I GAG-POL POLYPROTEIN"/>
    <property type="match status" value="1"/>
</dbReference>
<accession>A0A371GAM0</accession>
<evidence type="ECO:0000313" key="2">
    <source>
        <dbReference type="Proteomes" id="UP000257109"/>
    </source>
</evidence>
<comment type="caution">
    <text evidence="1">The sequence shown here is derived from an EMBL/GenBank/DDBJ whole genome shotgun (WGS) entry which is preliminary data.</text>
</comment>
<dbReference type="PANTHER" id="PTHR24559:SF444">
    <property type="entry name" value="REVERSE TRANSCRIPTASE DOMAIN-CONTAINING PROTEIN"/>
    <property type="match status" value="1"/>
</dbReference>
<organism evidence="1 2">
    <name type="scientific">Mucuna pruriens</name>
    <name type="common">Velvet bean</name>
    <name type="synonym">Dolichos pruriens</name>
    <dbReference type="NCBI Taxonomy" id="157652"/>
    <lineage>
        <taxon>Eukaryota</taxon>
        <taxon>Viridiplantae</taxon>
        <taxon>Streptophyta</taxon>
        <taxon>Embryophyta</taxon>
        <taxon>Tracheophyta</taxon>
        <taxon>Spermatophyta</taxon>
        <taxon>Magnoliopsida</taxon>
        <taxon>eudicotyledons</taxon>
        <taxon>Gunneridae</taxon>
        <taxon>Pentapetalae</taxon>
        <taxon>rosids</taxon>
        <taxon>fabids</taxon>
        <taxon>Fabales</taxon>
        <taxon>Fabaceae</taxon>
        <taxon>Papilionoideae</taxon>
        <taxon>50 kb inversion clade</taxon>
        <taxon>NPAAA clade</taxon>
        <taxon>indigoferoid/millettioid clade</taxon>
        <taxon>Phaseoleae</taxon>
        <taxon>Mucuna</taxon>
    </lineage>
</organism>
<dbReference type="Gene3D" id="3.10.10.10">
    <property type="entry name" value="HIV Type 1 Reverse Transcriptase, subunit A, domain 1"/>
    <property type="match status" value="1"/>
</dbReference>
<evidence type="ECO:0000313" key="1">
    <source>
        <dbReference type="EMBL" id="RDX87592.1"/>
    </source>
</evidence>
<dbReference type="Gene3D" id="2.40.70.10">
    <property type="entry name" value="Acid Proteases"/>
    <property type="match status" value="1"/>
</dbReference>
<dbReference type="InterPro" id="IPR021109">
    <property type="entry name" value="Peptidase_aspartic_dom_sf"/>
</dbReference>
<sequence length="369" mass="42587">MTIQLANKSVVQSLDVLEDVLVQVNELIFPADFYVLDMEDETSGKGSTLILGRPFLMIARTKIDVHVGMLLMEFGDNLVQFNMFEAMKHPNEDHSLFGIDIINELVAEHLQLEADSTEFPNFAKHIDVINCLGSEIDESDYDNFWEVQDLFDSKDDIDNLVILVVNSEMLLPGDLKYAYLDDNQQFPFIIANNLHQEQEENLLQVLRQHKKAIGWRLLDLPRINPSICMHRILMEEEACPIRQQQRRLNPTILDVVKKEVTKPLATKIIYPILDSQWVSPVQVVPKKSGMTVMKNQHDVLATRKDYFPFPFIDQVLEKLVGKSHYYFLDGFFGYMQIHIALEDQHKTTFTCPFGTFAYIRICNALSTFQ</sequence>
<reference evidence="1" key="1">
    <citation type="submission" date="2018-05" db="EMBL/GenBank/DDBJ databases">
        <title>Draft genome of Mucuna pruriens seed.</title>
        <authorList>
            <person name="Nnadi N.E."/>
            <person name="Vos R."/>
            <person name="Hasami M.H."/>
            <person name="Devisetty U.K."/>
            <person name="Aguiy J.C."/>
        </authorList>
    </citation>
    <scope>NUCLEOTIDE SEQUENCE [LARGE SCALE GENOMIC DNA]</scope>
    <source>
        <strain evidence="1">JCA_2017</strain>
    </source>
</reference>
<protein>
    <recommendedName>
        <fullName evidence="3">Retrovirus-related Pol polyprotein</fullName>
    </recommendedName>
</protein>
<name>A0A371GAM0_MUCPR</name>
<dbReference type="InterPro" id="IPR053134">
    <property type="entry name" value="RNA-dir_DNA_polymerase"/>
</dbReference>
<feature type="non-terminal residue" evidence="1">
    <location>
        <position position="1"/>
    </location>
</feature>
<dbReference type="OrthoDB" id="1424255at2759"/>
<dbReference type="Proteomes" id="UP000257109">
    <property type="component" value="Unassembled WGS sequence"/>
</dbReference>
<keyword evidence="2" id="KW-1185">Reference proteome</keyword>
<gene>
    <name evidence="1" type="ORF">CR513_30922</name>
</gene>
<dbReference type="InterPro" id="IPR043502">
    <property type="entry name" value="DNA/RNA_pol_sf"/>
</dbReference>
<dbReference type="SUPFAM" id="SSF56672">
    <property type="entry name" value="DNA/RNA polymerases"/>
    <property type="match status" value="1"/>
</dbReference>
<dbReference type="CDD" id="cd00303">
    <property type="entry name" value="retropepsin_like"/>
    <property type="match status" value="1"/>
</dbReference>
<dbReference type="AlphaFoldDB" id="A0A371GAM0"/>
<dbReference type="CDD" id="cd01647">
    <property type="entry name" value="RT_LTR"/>
    <property type="match status" value="1"/>
</dbReference>
<proteinExistence type="predicted"/>
<evidence type="ECO:0008006" key="3">
    <source>
        <dbReference type="Google" id="ProtNLM"/>
    </source>
</evidence>
<dbReference type="EMBL" id="QJKJ01006184">
    <property type="protein sequence ID" value="RDX87592.1"/>
    <property type="molecule type" value="Genomic_DNA"/>
</dbReference>